<dbReference type="InterPro" id="IPR043358">
    <property type="entry name" value="GNL1-like"/>
</dbReference>
<evidence type="ECO:0000256" key="4">
    <source>
        <dbReference type="ARBA" id="ARBA00022801"/>
    </source>
</evidence>
<keyword evidence="11" id="KW-1185">Reference proteome</keyword>
<dbReference type="InterPro" id="IPR023179">
    <property type="entry name" value="GTP-bd_ortho_bundle_sf"/>
</dbReference>
<dbReference type="GO" id="GO:0000054">
    <property type="term" value="P:ribosomal subunit export from nucleus"/>
    <property type="evidence" value="ECO:0007669"/>
    <property type="project" value="EnsemblMetazoa"/>
</dbReference>
<dbReference type="GO" id="GO:0003924">
    <property type="term" value="F:GTPase activity"/>
    <property type="evidence" value="ECO:0007669"/>
    <property type="project" value="EnsemblMetazoa"/>
</dbReference>
<dbReference type="Proteomes" id="UP000007801">
    <property type="component" value="Unassembled WGS sequence"/>
</dbReference>
<dbReference type="SMR" id="B3MRG8"/>
<reference evidence="10 11" key="1">
    <citation type="journal article" date="2007" name="Nature">
        <title>Evolution of genes and genomes on the Drosophila phylogeny.</title>
        <authorList>
            <consortium name="Drosophila 12 Genomes Consortium"/>
            <person name="Clark A.G."/>
            <person name="Eisen M.B."/>
            <person name="Smith D.R."/>
            <person name="Bergman C.M."/>
            <person name="Oliver B."/>
            <person name="Markow T.A."/>
            <person name="Kaufman T.C."/>
            <person name="Kellis M."/>
            <person name="Gelbart W."/>
            <person name="Iyer V.N."/>
            <person name="Pollard D.A."/>
            <person name="Sackton T.B."/>
            <person name="Larracuente A.M."/>
            <person name="Singh N.D."/>
            <person name="Abad J.P."/>
            <person name="Abt D.N."/>
            <person name="Adryan B."/>
            <person name="Aguade M."/>
            <person name="Akashi H."/>
            <person name="Anderson W.W."/>
            <person name="Aquadro C.F."/>
            <person name="Ardell D.H."/>
            <person name="Arguello R."/>
            <person name="Artieri C.G."/>
            <person name="Barbash D.A."/>
            <person name="Barker D."/>
            <person name="Barsanti P."/>
            <person name="Batterham P."/>
            <person name="Batzoglou S."/>
            <person name="Begun D."/>
            <person name="Bhutkar A."/>
            <person name="Blanco E."/>
            <person name="Bosak S.A."/>
            <person name="Bradley R.K."/>
            <person name="Brand A.D."/>
            <person name="Brent M.R."/>
            <person name="Brooks A.N."/>
            <person name="Brown R.H."/>
            <person name="Butlin R.K."/>
            <person name="Caggese C."/>
            <person name="Calvi B.R."/>
            <person name="Bernardo de Carvalho A."/>
            <person name="Caspi A."/>
            <person name="Castrezana S."/>
            <person name="Celniker S.E."/>
            <person name="Chang J.L."/>
            <person name="Chapple C."/>
            <person name="Chatterji S."/>
            <person name="Chinwalla A."/>
            <person name="Civetta A."/>
            <person name="Clifton S.W."/>
            <person name="Comeron J.M."/>
            <person name="Costello J.C."/>
            <person name="Coyne J.A."/>
            <person name="Daub J."/>
            <person name="David R.G."/>
            <person name="Delcher A.L."/>
            <person name="Delehaunty K."/>
            <person name="Do C.B."/>
            <person name="Ebling H."/>
            <person name="Edwards K."/>
            <person name="Eickbush T."/>
            <person name="Evans J.D."/>
            <person name="Filipski A."/>
            <person name="Findeiss S."/>
            <person name="Freyhult E."/>
            <person name="Fulton L."/>
            <person name="Fulton R."/>
            <person name="Garcia A.C."/>
            <person name="Gardiner A."/>
            <person name="Garfield D.A."/>
            <person name="Garvin B.E."/>
            <person name="Gibson G."/>
            <person name="Gilbert D."/>
            <person name="Gnerre S."/>
            <person name="Godfrey J."/>
            <person name="Good R."/>
            <person name="Gotea V."/>
            <person name="Gravely B."/>
            <person name="Greenberg A.J."/>
            <person name="Griffiths-Jones S."/>
            <person name="Gross S."/>
            <person name="Guigo R."/>
            <person name="Gustafson E.A."/>
            <person name="Haerty W."/>
            <person name="Hahn M.W."/>
            <person name="Halligan D.L."/>
            <person name="Halpern A.L."/>
            <person name="Halter G.M."/>
            <person name="Han M.V."/>
            <person name="Heger A."/>
            <person name="Hillier L."/>
            <person name="Hinrichs A.S."/>
            <person name="Holmes I."/>
            <person name="Hoskins R.A."/>
            <person name="Hubisz M.J."/>
            <person name="Hultmark D."/>
            <person name="Huntley M.A."/>
            <person name="Jaffe D.B."/>
            <person name="Jagadeeshan S."/>
            <person name="Jeck W.R."/>
            <person name="Johnson J."/>
            <person name="Jones C.D."/>
            <person name="Jordan W.C."/>
            <person name="Karpen G.H."/>
            <person name="Kataoka E."/>
            <person name="Keightley P.D."/>
            <person name="Kheradpour P."/>
            <person name="Kirkness E.F."/>
            <person name="Koerich L.B."/>
            <person name="Kristiansen K."/>
            <person name="Kudrna D."/>
            <person name="Kulathinal R.J."/>
            <person name="Kumar S."/>
            <person name="Kwok R."/>
            <person name="Lander E."/>
            <person name="Langley C.H."/>
            <person name="Lapoint R."/>
            <person name="Lazzaro B.P."/>
            <person name="Lee S.J."/>
            <person name="Levesque L."/>
            <person name="Li R."/>
            <person name="Lin C.F."/>
            <person name="Lin M.F."/>
            <person name="Lindblad-Toh K."/>
            <person name="Llopart A."/>
            <person name="Long M."/>
            <person name="Low L."/>
            <person name="Lozovsky E."/>
            <person name="Lu J."/>
            <person name="Luo M."/>
            <person name="Machado C.A."/>
            <person name="Makalowski W."/>
            <person name="Marzo M."/>
            <person name="Matsuda M."/>
            <person name="Matzkin L."/>
            <person name="McAllister B."/>
            <person name="McBride C.S."/>
            <person name="McKernan B."/>
            <person name="McKernan K."/>
            <person name="Mendez-Lago M."/>
            <person name="Minx P."/>
            <person name="Mollenhauer M.U."/>
            <person name="Montooth K."/>
            <person name="Mount S.M."/>
            <person name="Mu X."/>
            <person name="Myers E."/>
            <person name="Negre B."/>
            <person name="Newfeld S."/>
            <person name="Nielsen R."/>
            <person name="Noor M.A."/>
            <person name="O'Grady P."/>
            <person name="Pachter L."/>
            <person name="Papaceit M."/>
            <person name="Parisi M.J."/>
            <person name="Parisi M."/>
            <person name="Parts L."/>
            <person name="Pedersen J.S."/>
            <person name="Pesole G."/>
            <person name="Phillippy A.M."/>
            <person name="Ponting C.P."/>
            <person name="Pop M."/>
            <person name="Porcelli D."/>
            <person name="Powell J.R."/>
            <person name="Prohaska S."/>
            <person name="Pruitt K."/>
            <person name="Puig M."/>
            <person name="Quesneville H."/>
            <person name="Ram K.R."/>
            <person name="Rand D."/>
            <person name="Rasmussen M.D."/>
            <person name="Reed L.K."/>
            <person name="Reenan R."/>
            <person name="Reily A."/>
            <person name="Remington K.A."/>
            <person name="Rieger T.T."/>
            <person name="Ritchie M.G."/>
            <person name="Robin C."/>
            <person name="Rogers Y.H."/>
            <person name="Rohde C."/>
            <person name="Rozas J."/>
            <person name="Rubenfield M.J."/>
            <person name="Ruiz A."/>
            <person name="Russo S."/>
            <person name="Salzberg S.L."/>
            <person name="Sanchez-Gracia A."/>
            <person name="Saranga D.J."/>
            <person name="Sato H."/>
            <person name="Schaeffer S.W."/>
            <person name="Schatz M.C."/>
            <person name="Schlenke T."/>
            <person name="Schwartz R."/>
            <person name="Segarra C."/>
            <person name="Singh R.S."/>
            <person name="Sirot L."/>
            <person name="Sirota M."/>
            <person name="Sisneros N.B."/>
            <person name="Smith C.D."/>
            <person name="Smith T.F."/>
            <person name="Spieth J."/>
            <person name="Stage D.E."/>
            <person name="Stark A."/>
            <person name="Stephan W."/>
            <person name="Strausberg R.L."/>
            <person name="Strempel S."/>
            <person name="Sturgill D."/>
            <person name="Sutton G."/>
            <person name="Sutton G.G."/>
            <person name="Tao W."/>
            <person name="Teichmann S."/>
            <person name="Tobari Y.N."/>
            <person name="Tomimura Y."/>
            <person name="Tsolas J.M."/>
            <person name="Valente V.L."/>
            <person name="Venter E."/>
            <person name="Venter J.C."/>
            <person name="Vicario S."/>
            <person name="Vieira F.G."/>
            <person name="Vilella A.J."/>
            <person name="Villasante A."/>
            <person name="Walenz B."/>
            <person name="Wang J."/>
            <person name="Wasserman M."/>
            <person name="Watts T."/>
            <person name="Wilson D."/>
            <person name="Wilson R.K."/>
            <person name="Wing R.A."/>
            <person name="Wolfner M.F."/>
            <person name="Wong A."/>
            <person name="Wong G.K."/>
            <person name="Wu C.I."/>
            <person name="Wu G."/>
            <person name="Yamamoto D."/>
            <person name="Yang H.P."/>
            <person name="Yang S.P."/>
            <person name="Yorke J.A."/>
            <person name="Yoshida K."/>
            <person name="Zdobnov E."/>
            <person name="Zhang P."/>
            <person name="Zhang Y."/>
            <person name="Zimin A.V."/>
            <person name="Baldwin J."/>
            <person name="Abdouelleil A."/>
            <person name="Abdulkadir J."/>
            <person name="Abebe A."/>
            <person name="Abera B."/>
            <person name="Abreu J."/>
            <person name="Acer S.C."/>
            <person name="Aftuck L."/>
            <person name="Alexander A."/>
            <person name="An P."/>
            <person name="Anderson E."/>
            <person name="Anderson S."/>
            <person name="Arachi H."/>
            <person name="Azer M."/>
            <person name="Bachantsang P."/>
            <person name="Barry A."/>
            <person name="Bayul T."/>
            <person name="Berlin A."/>
            <person name="Bessette D."/>
            <person name="Bloom T."/>
            <person name="Blye J."/>
            <person name="Boguslavskiy L."/>
            <person name="Bonnet C."/>
            <person name="Boukhgalter B."/>
            <person name="Bourzgui I."/>
            <person name="Brown A."/>
            <person name="Cahill P."/>
            <person name="Channer S."/>
            <person name="Cheshatsang Y."/>
            <person name="Chuda L."/>
            <person name="Citroen M."/>
            <person name="Collymore A."/>
            <person name="Cooke P."/>
            <person name="Costello M."/>
            <person name="D'Aco K."/>
            <person name="Daza R."/>
            <person name="De Haan G."/>
            <person name="DeGray S."/>
            <person name="DeMaso C."/>
            <person name="Dhargay N."/>
            <person name="Dooley K."/>
            <person name="Dooley E."/>
            <person name="Doricent M."/>
            <person name="Dorje P."/>
            <person name="Dorjee K."/>
            <person name="Dupes A."/>
            <person name="Elong R."/>
            <person name="Falk J."/>
            <person name="Farina A."/>
            <person name="Faro S."/>
            <person name="Ferguson D."/>
            <person name="Fisher S."/>
            <person name="Foley C.D."/>
            <person name="Franke A."/>
            <person name="Friedrich D."/>
            <person name="Gadbois L."/>
            <person name="Gearin G."/>
            <person name="Gearin C.R."/>
            <person name="Giannoukos G."/>
            <person name="Goode T."/>
            <person name="Graham J."/>
            <person name="Grandbois E."/>
            <person name="Grewal S."/>
            <person name="Gyaltsen K."/>
            <person name="Hafez N."/>
            <person name="Hagos B."/>
            <person name="Hall J."/>
            <person name="Henson C."/>
            <person name="Hollinger A."/>
            <person name="Honan T."/>
            <person name="Huard M.D."/>
            <person name="Hughes L."/>
            <person name="Hurhula B."/>
            <person name="Husby M.E."/>
            <person name="Kamat A."/>
            <person name="Kanga B."/>
            <person name="Kashin S."/>
            <person name="Khazanovich D."/>
            <person name="Kisner P."/>
            <person name="Lance K."/>
            <person name="Lara M."/>
            <person name="Lee W."/>
            <person name="Lennon N."/>
            <person name="Letendre F."/>
            <person name="LeVine R."/>
            <person name="Lipovsky A."/>
            <person name="Liu X."/>
            <person name="Liu J."/>
            <person name="Liu S."/>
            <person name="Lokyitsang T."/>
            <person name="Lokyitsang Y."/>
            <person name="Lubonja R."/>
            <person name="Lui A."/>
            <person name="MacDonald P."/>
            <person name="Magnisalis V."/>
            <person name="Maru K."/>
            <person name="Matthews C."/>
            <person name="McCusker W."/>
            <person name="McDonough S."/>
            <person name="Mehta T."/>
            <person name="Meldrim J."/>
            <person name="Meneus L."/>
            <person name="Mihai O."/>
            <person name="Mihalev A."/>
            <person name="Mihova T."/>
            <person name="Mittelman R."/>
            <person name="Mlenga V."/>
            <person name="Montmayeur A."/>
            <person name="Mulrain L."/>
            <person name="Navidi A."/>
            <person name="Naylor J."/>
            <person name="Negash T."/>
            <person name="Nguyen T."/>
            <person name="Nguyen N."/>
            <person name="Nicol R."/>
            <person name="Norbu C."/>
            <person name="Norbu N."/>
            <person name="Novod N."/>
            <person name="O'Neill B."/>
            <person name="Osman S."/>
            <person name="Markiewicz E."/>
            <person name="Oyono O.L."/>
            <person name="Patti C."/>
            <person name="Phunkhang P."/>
            <person name="Pierre F."/>
            <person name="Priest M."/>
            <person name="Raghuraman S."/>
            <person name="Rege F."/>
            <person name="Reyes R."/>
            <person name="Rise C."/>
            <person name="Rogov P."/>
            <person name="Ross K."/>
            <person name="Ryan E."/>
            <person name="Settipalli S."/>
            <person name="Shea T."/>
            <person name="Sherpa N."/>
            <person name="Shi L."/>
            <person name="Shih D."/>
            <person name="Sparrow T."/>
            <person name="Spaulding J."/>
            <person name="Stalker J."/>
            <person name="Stange-Thomann N."/>
            <person name="Stavropoulos S."/>
            <person name="Stone C."/>
            <person name="Strader C."/>
            <person name="Tesfaye S."/>
            <person name="Thomson T."/>
            <person name="Thoulutsang Y."/>
            <person name="Thoulutsang D."/>
            <person name="Topham K."/>
            <person name="Topping I."/>
            <person name="Tsamla T."/>
            <person name="Vassiliev H."/>
            <person name="Vo A."/>
            <person name="Wangchuk T."/>
            <person name="Wangdi T."/>
            <person name="Weiand M."/>
            <person name="Wilkinson J."/>
            <person name="Wilson A."/>
            <person name="Yadav S."/>
            <person name="Young G."/>
            <person name="Yu Q."/>
            <person name="Zembek L."/>
            <person name="Zhong D."/>
            <person name="Zimmer A."/>
            <person name="Zwirko Z."/>
            <person name="Jaffe D.B."/>
            <person name="Alvarez P."/>
            <person name="Brockman W."/>
            <person name="Butler J."/>
            <person name="Chin C."/>
            <person name="Gnerre S."/>
            <person name="Grabherr M."/>
            <person name="Kleber M."/>
            <person name="Mauceli E."/>
            <person name="MacCallum I."/>
        </authorList>
    </citation>
    <scope>NUCLEOTIDE SEQUENCE [LARGE SCALE GENOMIC DNA]</scope>
    <source>
        <strain evidence="11">Tucson 14024-0371.13</strain>
    </source>
</reference>
<keyword evidence="3" id="KW-0547">Nucleotide-binding</keyword>
<dbReference type="InterPro" id="IPR018247">
    <property type="entry name" value="EF_Hand_1_Ca_BS"/>
</dbReference>
<dbReference type="SUPFAM" id="SSF52540">
    <property type="entry name" value="P-loop containing nucleoside triphosphate hydrolases"/>
    <property type="match status" value="1"/>
</dbReference>
<evidence type="ECO:0000256" key="1">
    <source>
        <dbReference type="ARBA" id="ARBA00004496"/>
    </source>
</evidence>
<dbReference type="CDD" id="cd00882">
    <property type="entry name" value="Ras_like_GTPase"/>
    <property type="match status" value="1"/>
</dbReference>
<feature type="compositionally biased region" description="Basic and acidic residues" evidence="8">
    <location>
        <begin position="186"/>
        <end position="206"/>
    </location>
</feature>
<dbReference type="PANTHER" id="PTHR45709:SF2">
    <property type="entry name" value="LARGE SUBUNIT GTPASE 1 HOMOLOG"/>
    <property type="match status" value="1"/>
</dbReference>
<dbReference type="FunCoup" id="B3MRG8">
    <property type="interactions" value="2552"/>
</dbReference>
<dbReference type="eggNOG" id="KOG1424">
    <property type="taxonomic scope" value="Eukaryota"/>
</dbReference>
<dbReference type="KEGG" id="dan:6503962"/>
<dbReference type="AlphaFoldDB" id="B3MRG8"/>
<keyword evidence="4" id="KW-0378">Hydrolase</keyword>
<evidence type="ECO:0000313" key="10">
    <source>
        <dbReference type="EMBL" id="EDV34373.2"/>
    </source>
</evidence>
<feature type="compositionally biased region" description="Basic residues" evidence="8">
    <location>
        <begin position="662"/>
        <end position="677"/>
    </location>
</feature>
<protein>
    <recommendedName>
        <fullName evidence="6">Large subunit GTPase 1 homolog</fullName>
    </recommendedName>
</protein>
<evidence type="ECO:0000256" key="3">
    <source>
        <dbReference type="ARBA" id="ARBA00022741"/>
    </source>
</evidence>
<dbReference type="PROSITE" id="PS00018">
    <property type="entry name" value="EF_HAND_1"/>
    <property type="match status" value="1"/>
</dbReference>
<evidence type="ECO:0000313" key="11">
    <source>
        <dbReference type="Proteomes" id="UP000007801"/>
    </source>
</evidence>
<organism evidence="10 11">
    <name type="scientific">Drosophila ananassae</name>
    <name type="common">Fruit fly</name>
    <dbReference type="NCBI Taxonomy" id="7217"/>
    <lineage>
        <taxon>Eukaryota</taxon>
        <taxon>Metazoa</taxon>
        <taxon>Ecdysozoa</taxon>
        <taxon>Arthropoda</taxon>
        <taxon>Hexapoda</taxon>
        <taxon>Insecta</taxon>
        <taxon>Pterygota</taxon>
        <taxon>Neoptera</taxon>
        <taxon>Endopterygota</taxon>
        <taxon>Diptera</taxon>
        <taxon>Brachycera</taxon>
        <taxon>Muscomorpha</taxon>
        <taxon>Ephydroidea</taxon>
        <taxon>Drosophilidae</taxon>
        <taxon>Drosophila</taxon>
        <taxon>Sophophora</taxon>
    </lineage>
</organism>
<dbReference type="GO" id="GO:0046626">
    <property type="term" value="P:regulation of insulin receptor signaling pathway"/>
    <property type="evidence" value="ECO:0007669"/>
    <property type="project" value="EnsemblMetazoa"/>
</dbReference>
<keyword evidence="7" id="KW-0175">Coiled coil</keyword>
<evidence type="ECO:0000256" key="6">
    <source>
        <dbReference type="ARBA" id="ARBA00040145"/>
    </source>
</evidence>
<evidence type="ECO:0000256" key="5">
    <source>
        <dbReference type="ARBA" id="ARBA00023134"/>
    </source>
</evidence>
<dbReference type="CDD" id="cd01857">
    <property type="entry name" value="HSR1_MMR1"/>
    <property type="match status" value="1"/>
</dbReference>
<feature type="coiled-coil region" evidence="7">
    <location>
        <begin position="342"/>
        <end position="376"/>
    </location>
</feature>
<evidence type="ECO:0000256" key="7">
    <source>
        <dbReference type="SAM" id="Coils"/>
    </source>
</evidence>
<dbReference type="Pfam" id="PF01926">
    <property type="entry name" value="MMR_HSR1"/>
    <property type="match status" value="1"/>
</dbReference>
<dbReference type="InterPro" id="IPR027417">
    <property type="entry name" value="P-loop_NTPase"/>
</dbReference>
<gene>
    <name evidence="10" type="primary">Dana\GF21278</name>
    <name evidence="10" type="synonym">dana_GLEANR_4490</name>
    <name evidence="10" type="ORF">GF21278</name>
</gene>
<dbReference type="PROSITE" id="PS51721">
    <property type="entry name" value="G_CP"/>
    <property type="match status" value="1"/>
</dbReference>
<evidence type="ECO:0000256" key="2">
    <source>
        <dbReference type="ARBA" id="ARBA00022490"/>
    </source>
</evidence>
<dbReference type="HOGENOM" id="CLU_011072_2_0_1"/>
<evidence type="ECO:0000256" key="8">
    <source>
        <dbReference type="SAM" id="MobiDB-lite"/>
    </source>
</evidence>
<dbReference type="Gene3D" id="3.40.50.300">
    <property type="entry name" value="P-loop containing nucleotide triphosphate hydrolases"/>
    <property type="match status" value="1"/>
</dbReference>
<feature type="region of interest" description="Disordered" evidence="8">
    <location>
        <begin position="662"/>
        <end position="683"/>
    </location>
</feature>
<dbReference type="STRING" id="7217.B3MRG8"/>
<name>B3MRG8_DROAN</name>
<dbReference type="GeneID" id="6503962"/>
<dbReference type="CTD" id="31097"/>
<dbReference type="InParanoid" id="B3MRG8"/>
<keyword evidence="5" id="KW-0342">GTP-binding</keyword>
<evidence type="ECO:0000259" key="9">
    <source>
        <dbReference type="PROSITE" id="PS51721"/>
    </source>
</evidence>
<feature type="region of interest" description="Disordered" evidence="8">
    <location>
        <begin position="173"/>
        <end position="206"/>
    </location>
</feature>
<dbReference type="GO" id="GO:0005525">
    <property type="term" value="F:GTP binding"/>
    <property type="evidence" value="ECO:0007669"/>
    <property type="project" value="UniProtKB-KW"/>
</dbReference>
<dbReference type="OrthoDB" id="61815at2759"/>
<accession>B3MRG8</accession>
<sequence length="683" mass="79129">MCSFGPLEVAFCIYVFQNYAPFIQTVWPNTHSPPCGSTIELFNQVAALSHQSTRERQRIARVFILKNCFTAGVVTYFTMGKKNKGTTPNLGRQLIKDRFGHTPRRKVDNDTMLHTTELQDGYDWGRLNLSSVTEESSFQAFLRTAELAGTEFQAEKLNITFVNPKQRVGLLSKTQEQKMHQKHHEHRDQLKIPRRPKWDKNTKPEELERTENEAFLDWRRDLALLQEDEEIIMTPYEKNLEFWRQLWRVVERSDVVIQIVDARNPLLFRSVDLERYVKEVNPNKMNMILVNKSDLLTAEQRRHWAEYFDGEGIRTAFYSATLVEEELKREAEAARQEPDSEVQELRTAAEEIQKSLDKWEGTLEVIEQKLKIMEVKDKLPRLPTDKNSSQVLSRLELIEFLRHIYSGPRHTEQHVTIGMVGYPNVGKSSTINSLMTVKKVSVSATPGKTKRFQTLFLDKDILLCDCPGLVMPSFVLTKADMLLNGILPIDQMRDHVPAVNLLCERIPRHVLEDKYGIVIAKPLEGEDPNRPPHSEELLLAYGYNRGFMTSNGQPDQARSARYVLKDYVNGKLLYSLGPPSVVQEEYHIFPERQRKVIEESQLPSQQQRAMRIDKSQSKALDQQFFDDKPNHAHVKGRTNFPHVRLSNDGSLVAAADPMAKPWRHVKKERREKLRKKFSHLDEH</sequence>
<keyword evidence="2" id="KW-0963">Cytoplasm</keyword>
<dbReference type="GO" id="GO:0005829">
    <property type="term" value="C:cytosol"/>
    <property type="evidence" value="ECO:0007669"/>
    <property type="project" value="TreeGrafter"/>
</dbReference>
<dbReference type="EMBL" id="CH902622">
    <property type="protein sequence ID" value="EDV34373.2"/>
    <property type="molecule type" value="Genomic_DNA"/>
</dbReference>
<dbReference type="Gene3D" id="1.10.1580.10">
    <property type="match status" value="1"/>
</dbReference>
<dbReference type="FunFam" id="1.10.1580.10:FF:000008">
    <property type="entry name" value="Large subunit GTPase 1"/>
    <property type="match status" value="1"/>
</dbReference>
<feature type="domain" description="CP-type G" evidence="9">
    <location>
        <begin position="243"/>
        <end position="472"/>
    </location>
</feature>
<proteinExistence type="predicted"/>
<dbReference type="PANTHER" id="PTHR45709">
    <property type="entry name" value="LARGE SUBUNIT GTPASE 1 HOMOLOG-RELATED"/>
    <property type="match status" value="1"/>
</dbReference>
<dbReference type="InterPro" id="IPR030378">
    <property type="entry name" value="G_CP_dom"/>
</dbReference>
<dbReference type="InterPro" id="IPR006073">
    <property type="entry name" value="GTP-bd"/>
</dbReference>
<comment type="subcellular location">
    <subcellularLocation>
        <location evidence="1">Cytoplasm</location>
    </subcellularLocation>
</comment>